<dbReference type="PROSITE" id="PS51977">
    <property type="entry name" value="WGR"/>
    <property type="match status" value="1"/>
</dbReference>
<dbReference type="EMBL" id="AFLV02000032">
    <property type="protein sequence ID" value="EKR64884.1"/>
    <property type="molecule type" value="Genomic_DNA"/>
</dbReference>
<accession>A0A828Z4G1</accession>
<gene>
    <name evidence="4" type="ORF">LEP1GSC036_2923</name>
</gene>
<protein>
    <submittedName>
        <fullName evidence="4">Leucine rich repeat protein</fullName>
    </submittedName>
</protein>
<dbReference type="InterPro" id="IPR036930">
    <property type="entry name" value="WGR_dom_sf"/>
</dbReference>
<organism evidence="4 5">
    <name type="scientific">Leptospira weilii str. 2006001853</name>
    <dbReference type="NCBI Taxonomy" id="1001589"/>
    <lineage>
        <taxon>Bacteria</taxon>
        <taxon>Pseudomonadati</taxon>
        <taxon>Spirochaetota</taxon>
        <taxon>Spirochaetia</taxon>
        <taxon>Leptospirales</taxon>
        <taxon>Leptospiraceae</taxon>
        <taxon>Leptospira</taxon>
    </lineage>
</organism>
<dbReference type="PANTHER" id="PTHR46652:SF3">
    <property type="entry name" value="LEUCINE-RICH REPEAT-CONTAINING PROTEIN 9"/>
    <property type="match status" value="1"/>
</dbReference>
<evidence type="ECO:0000259" key="3">
    <source>
        <dbReference type="PROSITE" id="PS51977"/>
    </source>
</evidence>
<sequence length="560" mass="64156">MKHYLTYKDNKFWNIEISGKSFTVTYGETGTVGISQIETFDTKEKCLKKVQKLLNEKLKKGYVEINPPKKINPQIKADYLKEWQAIVDSENLHKALINHFSYLADTPGYDKILQMVMNQAVKATIGIPEYQDEKTLIIEFPGKNKLFTYAPAKEKGKKYSRSFQKILNKSSLLRTEGTGEFYLGIHNMFESEWFENLDSELLEYVKPEQIITPLYYNSDVWLFHPKEKNQFGEPVIYFFAHDGGGECTDPEEVNAGALFLKLIAEAWGIKIEMPIHTKNKNDAITEEWWNNLDSELKEAVENEPYVSDTDSLSKKIQLVEHLYVNENSKIKSLESISKFVNLSSFDCDAPHITDISTISSWKKLSYLRISSKKVKDFSPLKNVIKLKKLILNDTKINDLSPLTSLSNLNRLELEGTLITDLQPLAKLKNLEYLQISGTSVKNIEPIISLGQLRTLKIQGTHVKDISRLKELKYLSDLDISDTKIDSFDVLKSLPRLTKFYANNTSLPNLESLMGSKSIARVHCKGTLISKKEIEGFKKSIKPRKDLGLEIDCDFFEYHSD</sequence>
<dbReference type="Gene3D" id="3.80.10.10">
    <property type="entry name" value="Ribonuclease Inhibitor"/>
    <property type="match status" value="1"/>
</dbReference>
<evidence type="ECO:0000256" key="1">
    <source>
        <dbReference type="ARBA" id="ARBA00022614"/>
    </source>
</evidence>
<dbReference type="PROSITE" id="PS51450">
    <property type="entry name" value="LRR"/>
    <property type="match status" value="1"/>
</dbReference>
<evidence type="ECO:0000313" key="5">
    <source>
        <dbReference type="Proteomes" id="UP000001338"/>
    </source>
</evidence>
<dbReference type="PANTHER" id="PTHR46652">
    <property type="entry name" value="LEUCINE-RICH REPEAT AND IQ DOMAIN-CONTAINING PROTEIN 1-RELATED"/>
    <property type="match status" value="1"/>
</dbReference>
<dbReference type="RefSeq" id="WP_004499387.1">
    <property type="nucleotide sequence ID" value="NZ_AFLV02000032.1"/>
</dbReference>
<dbReference type="Proteomes" id="UP000001338">
    <property type="component" value="Unassembled WGS sequence"/>
</dbReference>
<dbReference type="SUPFAM" id="SSF142921">
    <property type="entry name" value="WGR domain-like"/>
    <property type="match status" value="1"/>
</dbReference>
<dbReference type="SUPFAM" id="SSF52058">
    <property type="entry name" value="L domain-like"/>
    <property type="match status" value="1"/>
</dbReference>
<dbReference type="Pfam" id="PF05406">
    <property type="entry name" value="WGR"/>
    <property type="match status" value="1"/>
</dbReference>
<evidence type="ECO:0000313" key="4">
    <source>
        <dbReference type="EMBL" id="EKR64884.1"/>
    </source>
</evidence>
<keyword evidence="2" id="KW-0677">Repeat</keyword>
<feature type="domain" description="WGR" evidence="3">
    <location>
        <begin position="1"/>
        <end position="75"/>
    </location>
</feature>
<proteinExistence type="predicted"/>
<dbReference type="AlphaFoldDB" id="A0A828Z4G1"/>
<dbReference type="SMART" id="SM00773">
    <property type="entry name" value="WGR"/>
    <property type="match status" value="1"/>
</dbReference>
<dbReference type="InterPro" id="IPR032675">
    <property type="entry name" value="LRR_dom_sf"/>
</dbReference>
<name>A0A828Z4G1_9LEPT</name>
<evidence type="ECO:0000256" key="2">
    <source>
        <dbReference type="ARBA" id="ARBA00022737"/>
    </source>
</evidence>
<dbReference type="InterPro" id="IPR049809">
    <property type="entry name" value="YehF/YfeS-like_WGR"/>
</dbReference>
<dbReference type="InterPro" id="IPR008893">
    <property type="entry name" value="WGR_domain"/>
</dbReference>
<keyword evidence="1" id="KW-0433">Leucine-rich repeat</keyword>
<dbReference type="CDD" id="cd07996">
    <property type="entry name" value="WGR_MMR_like"/>
    <property type="match status" value="1"/>
</dbReference>
<comment type="caution">
    <text evidence="4">The sequence shown here is derived from an EMBL/GenBank/DDBJ whole genome shotgun (WGS) entry which is preliminary data.</text>
</comment>
<dbReference type="InterPro" id="IPR050836">
    <property type="entry name" value="SDS22/Internalin_LRR"/>
</dbReference>
<reference evidence="4 5" key="1">
    <citation type="submission" date="2012-10" db="EMBL/GenBank/DDBJ databases">
        <authorList>
            <person name="Harkins D.M."/>
            <person name="Durkin A.S."/>
            <person name="Brinkac L.M."/>
            <person name="Haft D.H."/>
            <person name="Selengut J.D."/>
            <person name="Sanka R."/>
            <person name="DePew J."/>
            <person name="Purushe J."/>
            <person name="Whelen A.C."/>
            <person name="Vinetz J.M."/>
            <person name="Sutton G.G."/>
            <person name="Nierman W.C."/>
            <person name="Fouts D.E."/>
        </authorList>
    </citation>
    <scope>NUCLEOTIDE SEQUENCE [LARGE SCALE GENOMIC DNA]</scope>
    <source>
        <strain evidence="4 5">2006001853</strain>
    </source>
</reference>
<dbReference type="InterPro" id="IPR001611">
    <property type="entry name" value="Leu-rich_rpt"/>
</dbReference>
<dbReference type="Gene3D" id="2.20.140.10">
    <property type="entry name" value="WGR domain"/>
    <property type="match status" value="1"/>
</dbReference>